<keyword evidence="2" id="KW-1185">Reference proteome</keyword>
<evidence type="ECO:0000313" key="2">
    <source>
        <dbReference type="Proteomes" id="UP000239010"/>
    </source>
</evidence>
<protein>
    <submittedName>
        <fullName evidence="1">Uncharacterized protein</fullName>
    </submittedName>
</protein>
<comment type="caution">
    <text evidence="1">The sequence shown here is derived from an EMBL/GenBank/DDBJ whole genome shotgun (WGS) entry which is preliminary data.</text>
</comment>
<evidence type="ECO:0000313" key="1">
    <source>
        <dbReference type="EMBL" id="PPE04744.1"/>
    </source>
</evidence>
<accession>A0A8E2QYF7</accession>
<dbReference type="Proteomes" id="UP000239010">
    <property type="component" value="Unassembled WGS sequence"/>
</dbReference>
<dbReference type="AlphaFoldDB" id="A0A8E2QYF7"/>
<gene>
    <name evidence="1" type="ORF">EELLY_v1c04240</name>
</gene>
<organism evidence="1 2">
    <name type="scientific">Entomoplasma ellychniae</name>
    <dbReference type="NCBI Taxonomy" id="2114"/>
    <lineage>
        <taxon>Bacteria</taxon>
        <taxon>Bacillati</taxon>
        <taxon>Mycoplasmatota</taxon>
        <taxon>Mollicutes</taxon>
        <taxon>Entomoplasmatales</taxon>
        <taxon>Entomoplasmataceae</taxon>
        <taxon>Entomoplasma</taxon>
    </lineage>
</organism>
<dbReference type="EMBL" id="PHND01000001">
    <property type="protein sequence ID" value="PPE04744.1"/>
    <property type="molecule type" value="Genomic_DNA"/>
</dbReference>
<reference evidence="1 2" key="1">
    <citation type="submission" date="2017-11" db="EMBL/GenBank/DDBJ databases">
        <title>Genome sequence of Entomoplasma ellychniae ELCN-1 (ATCC 43707).</title>
        <authorList>
            <person name="Lo W.-S."/>
            <person name="Gasparich G.E."/>
            <person name="Kuo C.-H."/>
        </authorList>
    </citation>
    <scope>NUCLEOTIDE SEQUENCE [LARGE SCALE GENOMIC DNA]</scope>
    <source>
        <strain evidence="1 2">ELCN-1</strain>
    </source>
</reference>
<sequence>MQNLTRRIILKSILVNNIGVNVIQTKQWNGRTHKRDDSDIFSIINDLNDESDYTLALKM</sequence>
<name>A0A8E2QYF7_9MOLU</name>
<proteinExistence type="predicted"/>